<evidence type="ECO:0000256" key="2">
    <source>
        <dbReference type="ARBA" id="ARBA00023204"/>
    </source>
</evidence>
<dbReference type="GO" id="GO:0043916">
    <property type="term" value="F:DNA-7-methylguanine glycosylase activity"/>
    <property type="evidence" value="ECO:0007669"/>
    <property type="project" value="TreeGrafter"/>
</dbReference>
<dbReference type="GO" id="GO:0032993">
    <property type="term" value="C:protein-DNA complex"/>
    <property type="evidence" value="ECO:0007669"/>
    <property type="project" value="TreeGrafter"/>
</dbReference>
<dbReference type="InterPro" id="IPR011257">
    <property type="entry name" value="DNA_glycosylase"/>
</dbReference>
<comment type="caution">
    <text evidence="4">The sequence shown here is derived from an EMBL/GenBank/DDBJ whole genome shotgun (WGS) entry which is preliminary data.</text>
</comment>
<organism evidence="4 5">
    <name type="scientific">Pseudoclavibacter chungangensis</name>
    <dbReference type="NCBI Taxonomy" id="587635"/>
    <lineage>
        <taxon>Bacteria</taxon>
        <taxon>Bacillati</taxon>
        <taxon>Actinomycetota</taxon>
        <taxon>Actinomycetes</taxon>
        <taxon>Micrococcales</taxon>
        <taxon>Microbacteriaceae</taxon>
        <taxon>Pseudoclavibacter</taxon>
    </lineage>
</organism>
<keyword evidence="5" id="KW-1185">Reference proteome</keyword>
<gene>
    <name evidence="4" type="ORF">F8O01_13570</name>
</gene>
<feature type="region of interest" description="Disordered" evidence="3">
    <location>
        <begin position="304"/>
        <end position="327"/>
    </location>
</feature>
<evidence type="ECO:0000313" key="5">
    <source>
        <dbReference type="Proteomes" id="UP000467240"/>
    </source>
</evidence>
<dbReference type="Gene3D" id="1.10.340.30">
    <property type="entry name" value="Hypothetical protein, domain 2"/>
    <property type="match status" value="1"/>
</dbReference>
<protein>
    <submittedName>
        <fullName evidence="4">DNA-3-methyladenine glycosylase 2 family protein</fullName>
    </submittedName>
</protein>
<evidence type="ECO:0000256" key="3">
    <source>
        <dbReference type="SAM" id="MobiDB-lite"/>
    </source>
</evidence>
<sequence length="327" mass="36028">MHDEPRVVDHYEPREPVDLHATLSPLFRGQADPTYRVDATSGDVWRTCRTELGGATVCFRQSRTGVRIVAWGPGAERAVELAPELLGRGDDWSGLDLRAAPWLAEVRRRNPGLRLLRTNSVFDALAPAVLEQKVTGLEAHRAWRALHLAVAQPAPGPVHLVPNGMTLPLSPDEWRHIPSWRWHRAGVDRARSSTIVRAAPLAAALERTLDVPGARSAPGAAPRGLEADAAEEVTRRLRSLPGVGVWTAAETTQRSHGDPDAPSFGDYHLAAAVGWAFTGGPVDDDGMRELLEPWRGHRQRIMRLLSRSGRGKPRRGPRMTVQDHRDH</sequence>
<dbReference type="EMBL" id="WBJZ01000018">
    <property type="protein sequence ID" value="KAB1654585.1"/>
    <property type="molecule type" value="Genomic_DNA"/>
</dbReference>
<reference evidence="4 5" key="1">
    <citation type="submission" date="2019-09" db="EMBL/GenBank/DDBJ databases">
        <title>Phylogeny of genus Pseudoclavibacter and closely related genus.</title>
        <authorList>
            <person name="Li Y."/>
        </authorList>
    </citation>
    <scope>NUCLEOTIDE SEQUENCE [LARGE SCALE GENOMIC DNA]</scope>
    <source>
        <strain evidence="4 5">DSM 23821</strain>
    </source>
</reference>
<keyword evidence="1" id="KW-0227">DNA damage</keyword>
<dbReference type="InterPro" id="IPR051912">
    <property type="entry name" value="Alkylbase_DNA_Glycosylase/TA"/>
</dbReference>
<dbReference type="AlphaFoldDB" id="A0A7J5BPB8"/>
<dbReference type="PANTHER" id="PTHR43003">
    <property type="entry name" value="DNA-3-METHYLADENINE GLYCOSYLASE"/>
    <property type="match status" value="1"/>
</dbReference>
<dbReference type="GO" id="GO:0006285">
    <property type="term" value="P:base-excision repair, AP site formation"/>
    <property type="evidence" value="ECO:0007669"/>
    <property type="project" value="TreeGrafter"/>
</dbReference>
<dbReference type="GO" id="GO:0008725">
    <property type="term" value="F:DNA-3-methyladenine glycosylase activity"/>
    <property type="evidence" value="ECO:0007669"/>
    <property type="project" value="TreeGrafter"/>
</dbReference>
<accession>A0A7J5BPB8</accession>
<dbReference type="GO" id="GO:0032131">
    <property type="term" value="F:alkylated DNA binding"/>
    <property type="evidence" value="ECO:0007669"/>
    <property type="project" value="TreeGrafter"/>
</dbReference>
<dbReference type="OrthoDB" id="5501430at2"/>
<evidence type="ECO:0000313" key="4">
    <source>
        <dbReference type="EMBL" id="KAB1654585.1"/>
    </source>
</evidence>
<evidence type="ECO:0000256" key="1">
    <source>
        <dbReference type="ARBA" id="ARBA00022763"/>
    </source>
</evidence>
<proteinExistence type="predicted"/>
<dbReference type="GO" id="GO:0005737">
    <property type="term" value="C:cytoplasm"/>
    <property type="evidence" value="ECO:0007669"/>
    <property type="project" value="TreeGrafter"/>
</dbReference>
<dbReference type="Proteomes" id="UP000467240">
    <property type="component" value="Unassembled WGS sequence"/>
</dbReference>
<name>A0A7J5BPB8_9MICO</name>
<dbReference type="PANTHER" id="PTHR43003:SF6">
    <property type="entry name" value="DNA GLYCOSYLASE"/>
    <property type="match status" value="1"/>
</dbReference>
<keyword evidence="2" id="KW-0234">DNA repair</keyword>
<dbReference type="SUPFAM" id="SSF48150">
    <property type="entry name" value="DNA-glycosylase"/>
    <property type="match status" value="1"/>
</dbReference>
<dbReference type="GO" id="GO:0006307">
    <property type="term" value="P:DNA alkylation repair"/>
    <property type="evidence" value="ECO:0007669"/>
    <property type="project" value="TreeGrafter"/>
</dbReference>